<keyword evidence="2" id="KW-0812">Transmembrane</keyword>
<organism evidence="3 4">
    <name type="scientific">Thalassiosira oceanica</name>
    <name type="common">Marine diatom</name>
    <dbReference type="NCBI Taxonomy" id="159749"/>
    <lineage>
        <taxon>Eukaryota</taxon>
        <taxon>Sar</taxon>
        <taxon>Stramenopiles</taxon>
        <taxon>Ochrophyta</taxon>
        <taxon>Bacillariophyta</taxon>
        <taxon>Coscinodiscophyceae</taxon>
        <taxon>Thalassiosirophycidae</taxon>
        <taxon>Thalassiosirales</taxon>
        <taxon>Thalassiosiraceae</taxon>
        <taxon>Thalassiosira</taxon>
    </lineage>
</organism>
<evidence type="ECO:0000313" key="4">
    <source>
        <dbReference type="Proteomes" id="UP000266841"/>
    </source>
</evidence>
<feature type="non-terminal residue" evidence="3">
    <location>
        <position position="1"/>
    </location>
</feature>
<evidence type="ECO:0000256" key="1">
    <source>
        <dbReference type="SAM" id="MobiDB-lite"/>
    </source>
</evidence>
<proteinExistence type="predicted"/>
<dbReference type="AlphaFoldDB" id="K0TAN7"/>
<reference evidence="3 4" key="1">
    <citation type="journal article" date="2012" name="Genome Biol.">
        <title>Genome and low-iron response of an oceanic diatom adapted to chronic iron limitation.</title>
        <authorList>
            <person name="Lommer M."/>
            <person name="Specht M."/>
            <person name="Roy A.S."/>
            <person name="Kraemer L."/>
            <person name="Andreson R."/>
            <person name="Gutowska M.A."/>
            <person name="Wolf J."/>
            <person name="Bergner S.V."/>
            <person name="Schilhabel M.B."/>
            <person name="Klostermeier U.C."/>
            <person name="Beiko R.G."/>
            <person name="Rosenstiel P."/>
            <person name="Hippler M."/>
            <person name="Laroche J."/>
        </authorList>
    </citation>
    <scope>NUCLEOTIDE SEQUENCE [LARGE SCALE GENOMIC DNA]</scope>
    <source>
        <strain evidence="3 4">CCMP1005</strain>
    </source>
</reference>
<keyword evidence="2" id="KW-1133">Transmembrane helix</keyword>
<name>K0TAN7_THAOC</name>
<feature type="transmembrane region" description="Helical" evidence="2">
    <location>
        <begin position="29"/>
        <end position="46"/>
    </location>
</feature>
<dbReference type="Proteomes" id="UP000266841">
    <property type="component" value="Unassembled WGS sequence"/>
</dbReference>
<evidence type="ECO:0000256" key="2">
    <source>
        <dbReference type="SAM" id="Phobius"/>
    </source>
</evidence>
<gene>
    <name evidence="3" type="ORF">THAOC_08133</name>
</gene>
<feature type="region of interest" description="Disordered" evidence="1">
    <location>
        <begin position="182"/>
        <end position="218"/>
    </location>
</feature>
<accession>K0TAN7</accession>
<protein>
    <submittedName>
        <fullName evidence="3">Uncharacterized protein</fullName>
    </submittedName>
</protein>
<evidence type="ECO:0000313" key="3">
    <source>
        <dbReference type="EMBL" id="EJK70501.1"/>
    </source>
</evidence>
<keyword evidence="4" id="KW-1185">Reference proteome</keyword>
<dbReference type="EMBL" id="AGNL01008444">
    <property type="protein sequence ID" value="EJK70501.1"/>
    <property type="molecule type" value="Genomic_DNA"/>
</dbReference>
<feature type="region of interest" description="Disordered" evidence="1">
    <location>
        <begin position="113"/>
        <end position="142"/>
    </location>
</feature>
<comment type="caution">
    <text evidence="3">The sequence shown here is derived from an EMBL/GenBank/DDBJ whole genome shotgun (WGS) entry which is preliminary data.</text>
</comment>
<keyword evidence="2" id="KW-0472">Membrane</keyword>
<feature type="compositionally biased region" description="Low complexity" evidence="1">
    <location>
        <begin position="131"/>
        <end position="140"/>
    </location>
</feature>
<sequence>SPAEHTDVYPERRRDRAGDDVERDPLVRLEHVESLFVIFPVWVGIFRRRAGRRRRGDGIGEAGPRLAWLAKRAGALLGNAREITPGTYGPQVIPVLQLGEEDDDRVARRRRAEGVGVRLRQHRSASRSGGSPRVVASRRPFSPRPRRCGTLGGIQRLACGVVRTAARCPATPAAIIDAVAVPRPPRQSTAPRQRHDTLATTNPESRYDDHVVNAHNMS</sequence>